<dbReference type="Proteomes" id="UP001279410">
    <property type="component" value="Unassembled WGS sequence"/>
</dbReference>
<comment type="caution">
    <text evidence="5">The sequence shown here is derived from an EMBL/GenBank/DDBJ whole genome shotgun (WGS) entry which is preliminary data.</text>
</comment>
<dbReference type="SMART" id="SM00364">
    <property type="entry name" value="LRR_BAC"/>
    <property type="match status" value="4"/>
</dbReference>
<feature type="region of interest" description="Disordered" evidence="3">
    <location>
        <begin position="382"/>
        <end position="401"/>
    </location>
</feature>
<sequence>MERSSEEGASPDEEDGDQAASWIMGTDRSEGEEVGVTESRMDILAQRLWRGLVYQDQEESKRKSGPAIAEEQAEVSELERDESSAAPSVSPFSLMDTCGPSMSSLSSSSCFNHHHTNFSSSSSSSSALSLTPPLPPSVELSAVLTDTRLTLDVYQGGAAALPLLWASVPEQLRGLQYLRLGSENKPGLDGALDVLPHLTKLRSLAIRGHCFYDSQGDPLPGLLTMLPATVSSLFHLVHLDLSFNQLSSLPSCLLSIPSLSSLLLCHNRLSALPPNIGQLSSLTYLSLLGNELVSLPPSLGQLKALQTLDVSHNLLQHLPDEIGSLEGLTKLELSHNKLKQLPETMGALLSLRELVIYSNDLRLIPHCLNKLPLLKIDVRDNPLGQPPSPLPSTPGAELFPQGAQTTTRLEWDWRKMEGSGGWESTTSS</sequence>
<dbReference type="InterPro" id="IPR032675">
    <property type="entry name" value="LRR_dom_sf"/>
</dbReference>
<feature type="region of interest" description="Disordered" evidence="3">
    <location>
        <begin position="55"/>
        <end position="91"/>
    </location>
</feature>
<dbReference type="PANTHER" id="PTHR48051:SF39">
    <property type="entry name" value="P53-INDUCED DEATH DOMAIN PROTEIN 1"/>
    <property type="match status" value="1"/>
</dbReference>
<dbReference type="Pfam" id="PF00560">
    <property type="entry name" value="LRR_1"/>
    <property type="match status" value="1"/>
</dbReference>
<evidence type="ECO:0000259" key="4">
    <source>
        <dbReference type="Pfam" id="PF23598"/>
    </source>
</evidence>
<protein>
    <submittedName>
        <fullName evidence="5">P53-induced death domain-containing protein 1-like protein</fullName>
    </submittedName>
</protein>
<dbReference type="Gene3D" id="3.80.10.10">
    <property type="entry name" value="Ribonuclease Inhibitor"/>
    <property type="match status" value="1"/>
</dbReference>
<dbReference type="PRINTS" id="PR00019">
    <property type="entry name" value="LEURICHRPT"/>
</dbReference>
<evidence type="ECO:0000313" key="5">
    <source>
        <dbReference type="EMBL" id="GLD58782.1"/>
    </source>
</evidence>
<evidence type="ECO:0000256" key="3">
    <source>
        <dbReference type="SAM" id="MobiDB-lite"/>
    </source>
</evidence>
<dbReference type="AlphaFoldDB" id="A0AAD3MPA1"/>
<dbReference type="SMART" id="SM00369">
    <property type="entry name" value="LRR_TYP"/>
    <property type="match status" value="6"/>
</dbReference>
<keyword evidence="6" id="KW-1185">Reference proteome</keyword>
<dbReference type="InterPro" id="IPR003591">
    <property type="entry name" value="Leu-rich_rpt_typical-subtyp"/>
</dbReference>
<evidence type="ECO:0000256" key="2">
    <source>
        <dbReference type="ARBA" id="ARBA00022737"/>
    </source>
</evidence>
<name>A0AAD3MPA1_LATJO</name>
<feature type="region of interest" description="Disordered" evidence="3">
    <location>
        <begin position="1"/>
        <end position="38"/>
    </location>
</feature>
<gene>
    <name evidence="5" type="ORF">AKAME5_001086800</name>
</gene>
<dbReference type="PROSITE" id="PS51450">
    <property type="entry name" value="LRR"/>
    <property type="match status" value="2"/>
</dbReference>
<organism evidence="5 6">
    <name type="scientific">Lates japonicus</name>
    <name type="common">Japanese lates</name>
    <dbReference type="NCBI Taxonomy" id="270547"/>
    <lineage>
        <taxon>Eukaryota</taxon>
        <taxon>Metazoa</taxon>
        <taxon>Chordata</taxon>
        <taxon>Craniata</taxon>
        <taxon>Vertebrata</taxon>
        <taxon>Euteleostomi</taxon>
        <taxon>Actinopterygii</taxon>
        <taxon>Neopterygii</taxon>
        <taxon>Teleostei</taxon>
        <taxon>Neoteleostei</taxon>
        <taxon>Acanthomorphata</taxon>
        <taxon>Carangaria</taxon>
        <taxon>Carangaria incertae sedis</taxon>
        <taxon>Centropomidae</taxon>
        <taxon>Lates</taxon>
    </lineage>
</organism>
<evidence type="ECO:0000256" key="1">
    <source>
        <dbReference type="ARBA" id="ARBA00022614"/>
    </source>
</evidence>
<dbReference type="EMBL" id="BRZM01000035">
    <property type="protein sequence ID" value="GLD58782.1"/>
    <property type="molecule type" value="Genomic_DNA"/>
</dbReference>
<keyword evidence="1" id="KW-0433">Leucine-rich repeat</keyword>
<dbReference type="InterPro" id="IPR055414">
    <property type="entry name" value="LRR_R13L4/SHOC2-like"/>
</dbReference>
<dbReference type="PANTHER" id="PTHR48051">
    <property type="match status" value="1"/>
</dbReference>
<dbReference type="FunFam" id="3.80.10.10:FF:001086">
    <property type="entry name" value="P53-induced death domain protein 1"/>
    <property type="match status" value="1"/>
</dbReference>
<feature type="domain" description="Disease resistance R13L4/SHOC-2-like LRR" evidence="4">
    <location>
        <begin position="275"/>
        <end position="360"/>
    </location>
</feature>
<dbReference type="InterPro" id="IPR001611">
    <property type="entry name" value="Leu-rich_rpt"/>
</dbReference>
<dbReference type="Pfam" id="PF23598">
    <property type="entry name" value="LRR_14"/>
    <property type="match status" value="1"/>
</dbReference>
<evidence type="ECO:0000313" key="6">
    <source>
        <dbReference type="Proteomes" id="UP001279410"/>
    </source>
</evidence>
<keyword evidence="2" id="KW-0677">Repeat</keyword>
<dbReference type="InterPro" id="IPR050216">
    <property type="entry name" value="LRR_domain-containing"/>
</dbReference>
<accession>A0AAD3MPA1</accession>
<proteinExistence type="predicted"/>
<dbReference type="SUPFAM" id="SSF52047">
    <property type="entry name" value="RNI-like"/>
    <property type="match status" value="1"/>
</dbReference>
<dbReference type="GO" id="GO:0005737">
    <property type="term" value="C:cytoplasm"/>
    <property type="evidence" value="ECO:0007669"/>
    <property type="project" value="TreeGrafter"/>
</dbReference>
<reference evidence="5" key="1">
    <citation type="submission" date="2022-08" db="EMBL/GenBank/DDBJ databases">
        <title>Genome sequencing of akame (Lates japonicus).</title>
        <authorList>
            <person name="Hashiguchi Y."/>
            <person name="Takahashi H."/>
        </authorList>
    </citation>
    <scope>NUCLEOTIDE SEQUENCE</scope>
    <source>
        <strain evidence="5">Kochi</strain>
    </source>
</reference>